<dbReference type="SMART" id="SM01264">
    <property type="entry name" value="M16C_associated"/>
    <property type="match status" value="1"/>
</dbReference>
<dbReference type="GO" id="GO:0004222">
    <property type="term" value="F:metalloendopeptidase activity"/>
    <property type="evidence" value="ECO:0007669"/>
    <property type="project" value="TreeGrafter"/>
</dbReference>
<evidence type="ECO:0000259" key="1">
    <source>
        <dbReference type="SMART" id="SM01264"/>
    </source>
</evidence>
<sequence length="1028" mass="114743">MTIFQPFSLLCFSLTVGSKRFNQGKFQKKYRTEDTATMHETEKCPETTLKAGDRLHGFRVLRVEQISDLRVTAYEIEHEKTGAKVLHLHSTDRENLFSIGFRTPPNNSTGVPHILEHSVLAGSEKYPLKDAFNELVRGTLQTFINAFTYPDKTIYPVASQVKADFFNLARVYTDLVLHPRLLKETFYQEGHHLEFVDPEDINSELTISGIVYNEMKGAYSSPETLMFKELQESLYPDTTYAFDSGGNPENIPALTYEEFKAFHRLYYSPSNARFFLYGNIPTAEHLAFLEEMLAGFDRTPVNSEVSSQPRWTAPSRVHQVYPIGREEPLAGKTSINMAWMLTENTDDETAILLEVLSGILIGSAAAPLRKALIDSGLGEDLSPVTGIERDLRQLMFAVGLRGSDPVKAEAVEACILNTLKETVKEGFDRELIEGVLHQIEFQGKEIVRSSYPYGIVLMGRAYHTWLYDGDPLSGLNFPRIIENIRKKWAAQPDLFERLAHTWLLDNPHCVLAVLEPSRTVAEEQEAEFREKMAVMKAGLSDRKLEEIGDNARSLREFQSEPDTPEAAASLPKLKVADLERGIETIPTEKSSLEGVPALLHDLFTNGIAYAELAFDISAIPEELQPYLPLLGKITNNMGAAGFSYEEMAKRITLKTGGVGCSLSTGMTADGRGSWQRMIFGVCALHRNVPDAIGIMRDLLTDGDLSHETRMRDLLAEKKNGLHAAVVPSGHAFARMAAGAGLSLPAWRDEQWHGRTQLRFVSRMAEEFHEKPSELQEKLACLRSLVFCRDRLLINLTGDEEGLSMLSEHIKPLVNRLTTGVKEQPGNLRGKKSVYAGITIPAQVSYVARVMTAPNFKHPLTPVLLVLARHLSNGYLYKHIRVQGGAYGGMCLFDPAGGLFSFLSYRDPRIVETLEIYQEAMAFITERKLAPEEMEKAIIGTIGGLDRPLDPSSRGTVAMMRELAGITDDDRRRFREAILDASTGSLQEAAIEYFGRMKKEEGVAVYASEDSLSAANARLPRKLDIEPLV</sequence>
<dbReference type="InterPro" id="IPR011249">
    <property type="entry name" value="Metalloenz_LuxS/M16"/>
</dbReference>
<dbReference type="GO" id="GO:0046872">
    <property type="term" value="F:metal ion binding"/>
    <property type="evidence" value="ECO:0007669"/>
    <property type="project" value="InterPro"/>
</dbReference>
<dbReference type="Proteomes" id="UP000001933">
    <property type="component" value="Chromosome"/>
</dbReference>
<dbReference type="InterPro" id="IPR055130">
    <property type="entry name" value="PreP_C"/>
</dbReference>
<dbReference type="PANTHER" id="PTHR43016">
    <property type="entry name" value="PRESEQUENCE PROTEASE"/>
    <property type="match status" value="1"/>
</dbReference>
<dbReference type="STRING" id="56780.SYN_00812"/>
<dbReference type="SUPFAM" id="SSF63411">
    <property type="entry name" value="LuxS/MPP-like metallohydrolase"/>
    <property type="match status" value="4"/>
</dbReference>
<dbReference type="Pfam" id="PF08367">
    <property type="entry name" value="M16C_assoc"/>
    <property type="match status" value="1"/>
</dbReference>
<accession>Q2LVQ2</accession>
<dbReference type="GO" id="GO:0016485">
    <property type="term" value="P:protein processing"/>
    <property type="evidence" value="ECO:0007669"/>
    <property type="project" value="TreeGrafter"/>
</dbReference>
<keyword evidence="2" id="KW-0482">Metalloprotease</keyword>
<dbReference type="Gene3D" id="3.30.830.10">
    <property type="entry name" value="Metalloenzyme, LuxS/M16 peptidase-like"/>
    <property type="match status" value="4"/>
</dbReference>
<dbReference type="FunFam" id="3.30.830.10:FF:000034">
    <property type="entry name" value="presequence protease 1, chloroplastic/mitochondrial"/>
    <property type="match status" value="1"/>
</dbReference>
<dbReference type="KEGG" id="sat:SYN_00812"/>
<dbReference type="eggNOG" id="COG1026">
    <property type="taxonomic scope" value="Bacteria"/>
</dbReference>
<dbReference type="PANTHER" id="PTHR43016:SF13">
    <property type="entry name" value="PRESEQUENCE PROTEASE, MITOCHONDRIAL"/>
    <property type="match status" value="1"/>
</dbReference>
<evidence type="ECO:0000313" key="2">
    <source>
        <dbReference type="EMBL" id="ABC78160.1"/>
    </source>
</evidence>
<keyword evidence="3" id="KW-1185">Reference proteome</keyword>
<protein>
    <submittedName>
        <fullName evidence="2">Metalloprotease, insulinase family</fullName>
    </submittedName>
</protein>
<keyword evidence="2" id="KW-0645">Protease</keyword>
<keyword evidence="2" id="KW-0378">Hydrolase</keyword>
<evidence type="ECO:0000313" key="3">
    <source>
        <dbReference type="Proteomes" id="UP000001933"/>
    </source>
</evidence>
<proteinExistence type="predicted"/>
<dbReference type="InterPro" id="IPR011765">
    <property type="entry name" value="Pept_M16_N"/>
</dbReference>
<dbReference type="AlphaFoldDB" id="Q2LVQ2"/>
<feature type="domain" description="Peptidase M16C associated" evidence="1">
    <location>
        <begin position="514"/>
        <end position="763"/>
    </location>
</feature>
<dbReference type="InterPro" id="IPR013578">
    <property type="entry name" value="Peptidase_M16C_assoc"/>
</dbReference>
<dbReference type="EMBL" id="CP000252">
    <property type="protein sequence ID" value="ABC78160.1"/>
    <property type="molecule type" value="Genomic_DNA"/>
</dbReference>
<gene>
    <name evidence="2" type="ORF">SYN_00812</name>
</gene>
<dbReference type="Pfam" id="PF05193">
    <property type="entry name" value="Peptidase_M16_C"/>
    <property type="match status" value="1"/>
</dbReference>
<dbReference type="HOGENOM" id="CLU_009165_1_0_7"/>
<organism evidence="2 3">
    <name type="scientific">Syntrophus aciditrophicus (strain SB)</name>
    <dbReference type="NCBI Taxonomy" id="56780"/>
    <lineage>
        <taxon>Bacteria</taxon>
        <taxon>Pseudomonadati</taxon>
        <taxon>Thermodesulfobacteriota</taxon>
        <taxon>Syntrophia</taxon>
        <taxon>Syntrophales</taxon>
        <taxon>Syntrophaceae</taxon>
        <taxon>Syntrophus</taxon>
    </lineage>
</organism>
<dbReference type="InParanoid" id="Q2LVQ2"/>
<name>Q2LVQ2_SYNAS</name>
<dbReference type="Pfam" id="PF22516">
    <property type="entry name" value="PreP_C"/>
    <property type="match status" value="1"/>
</dbReference>
<dbReference type="InterPro" id="IPR007863">
    <property type="entry name" value="Peptidase_M16_C"/>
</dbReference>
<reference evidence="2 3" key="1">
    <citation type="journal article" date="2007" name="Proc. Natl. Acad. Sci. U.S.A.">
        <title>The genome of Syntrophus aciditrophicus: life at the thermodynamic limit of microbial growth.</title>
        <authorList>
            <person name="McInerney M.J."/>
            <person name="Rohlin L."/>
            <person name="Mouttaki H."/>
            <person name="Kim U."/>
            <person name="Krupp R.S."/>
            <person name="Rios-Hernandez L."/>
            <person name="Sieber J."/>
            <person name="Struchtemeyer C.G."/>
            <person name="Bhattacharyya A."/>
            <person name="Campbell J.W."/>
            <person name="Gunsalus R.P."/>
        </authorList>
    </citation>
    <scope>NUCLEOTIDE SEQUENCE [LARGE SCALE GENOMIC DNA]</scope>
    <source>
        <strain evidence="2 3">SB</strain>
    </source>
</reference>
<dbReference type="Pfam" id="PF00675">
    <property type="entry name" value="Peptidase_M16"/>
    <property type="match status" value="1"/>
</dbReference>